<dbReference type="EMBL" id="BGPR01000095">
    <property type="protein sequence ID" value="GBL93617.1"/>
    <property type="molecule type" value="Genomic_DNA"/>
</dbReference>
<name>A0A4Y2BPI2_ARAVE</name>
<evidence type="ECO:0000256" key="1">
    <source>
        <dbReference type="SAM" id="MobiDB-lite"/>
    </source>
</evidence>
<evidence type="ECO:0000313" key="2">
    <source>
        <dbReference type="EMBL" id="GBL93617.1"/>
    </source>
</evidence>
<comment type="caution">
    <text evidence="2">The sequence shown here is derived from an EMBL/GenBank/DDBJ whole genome shotgun (WGS) entry which is preliminary data.</text>
</comment>
<protein>
    <submittedName>
        <fullName evidence="2">Uncharacterized protein</fullName>
    </submittedName>
</protein>
<feature type="region of interest" description="Disordered" evidence="1">
    <location>
        <begin position="15"/>
        <end position="104"/>
    </location>
</feature>
<gene>
    <name evidence="2" type="ORF">AVEN_25617_1</name>
</gene>
<evidence type="ECO:0000313" key="3">
    <source>
        <dbReference type="Proteomes" id="UP000499080"/>
    </source>
</evidence>
<feature type="compositionally biased region" description="Basic residues" evidence="1">
    <location>
        <begin position="15"/>
        <end position="24"/>
    </location>
</feature>
<proteinExistence type="predicted"/>
<sequence length="104" mass="11659">MHLLSARILIDSHVRTPHQRRRPRVLAGAITATPTKEFDTDSHRHQRRPPRSATTHLSAMHGLPDHASDARISDRHPPTFCARSSANSDATRHQRAPSARGIRI</sequence>
<keyword evidence="3" id="KW-1185">Reference proteome</keyword>
<reference evidence="2 3" key="1">
    <citation type="journal article" date="2019" name="Sci. Rep.">
        <title>Orb-weaving spider Araneus ventricosus genome elucidates the spidroin gene catalogue.</title>
        <authorList>
            <person name="Kono N."/>
            <person name="Nakamura H."/>
            <person name="Ohtoshi R."/>
            <person name="Moran D.A.P."/>
            <person name="Shinohara A."/>
            <person name="Yoshida Y."/>
            <person name="Fujiwara M."/>
            <person name="Mori M."/>
            <person name="Tomita M."/>
            <person name="Arakawa K."/>
        </authorList>
    </citation>
    <scope>NUCLEOTIDE SEQUENCE [LARGE SCALE GENOMIC DNA]</scope>
</reference>
<accession>A0A4Y2BPI2</accession>
<organism evidence="2 3">
    <name type="scientific">Araneus ventricosus</name>
    <name type="common">Orbweaver spider</name>
    <name type="synonym">Epeira ventricosa</name>
    <dbReference type="NCBI Taxonomy" id="182803"/>
    <lineage>
        <taxon>Eukaryota</taxon>
        <taxon>Metazoa</taxon>
        <taxon>Ecdysozoa</taxon>
        <taxon>Arthropoda</taxon>
        <taxon>Chelicerata</taxon>
        <taxon>Arachnida</taxon>
        <taxon>Araneae</taxon>
        <taxon>Araneomorphae</taxon>
        <taxon>Entelegynae</taxon>
        <taxon>Araneoidea</taxon>
        <taxon>Araneidae</taxon>
        <taxon>Araneus</taxon>
    </lineage>
</organism>
<dbReference type="Proteomes" id="UP000499080">
    <property type="component" value="Unassembled WGS sequence"/>
</dbReference>
<dbReference type="AlphaFoldDB" id="A0A4Y2BPI2"/>
<feature type="compositionally biased region" description="Basic and acidic residues" evidence="1">
    <location>
        <begin position="63"/>
        <end position="77"/>
    </location>
</feature>